<evidence type="ECO:0000256" key="3">
    <source>
        <dbReference type="ARBA" id="ARBA00010532"/>
    </source>
</evidence>
<accession>A0ABD3EQH7</accession>
<keyword evidence="4" id="KW-1003">Cell membrane</keyword>
<feature type="signal peptide" evidence="14">
    <location>
        <begin position="1"/>
        <end position="16"/>
    </location>
</feature>
<dbReference type="Proteomes" id="UP001632037">
    <property type="component" value="Unassembled WGS sequence"/>
</dbReference>
<evidence type="ECO:0000313" key="15">
    <source>
        <dbReference type="EMBL" id="KAL3656532.1"/>
    </source>
</evidence>
<evidence type="ECO:0000256" key="6">
    <source>
        <dbReference type="ARBA" id="ARBA00022989"/>
    </source>
</evidence>
<evidence type="ECO:0000256" key="4">
    <source>
        <dbReference type="ARBA" id="ARBA00022475"/>
    </source>
</evidence>
<evidence type="ECO:0000256" key="10">
    <source>
        <dbReference type="ARBA" id="ARBA00023180"/>
    </source>
</evidence>
<name>A0ABD3EQH7_9STRA</name>
<comment type="similarity">
    <text evidence="3">Belongs to the CD36 family.</text>
</comment>
<keyword evidence="7 13" id="KW-0472">Membrane</keyword>
<sequence>MWGVGLALALVACGVAFIALGFQAQEADRKSEAAALFRWTPKATAEDTSALFLNSSTFTFAMDAPEFTSFYLWNVTNAADLLGGGAVQPQLKQVGPYTYEKRTRKLNVNFHAIQDDAYDSNSYGAVSYQVASTYHFSRERSNGTESDVVVTLNASYVRHLTKLHAQTGRSERFLAAEFAHTHIRNYVRHLQGDFLAATKLRALRALLPEMVAEVKREGLTAVIDRQRRRVEDASLPAALVRMHAVARTEQIPVMLRDVYRDQADVAIPGILTKQYALARRQAVPRVLSNLRKRLLVESVPALLEQQLEVQQMSFVPRTLSLLNAKMQHIAFPYVLKEVFNRACLEAVPFVLRSIKNELVAQDMASNQASADNAKLAVVNLWRQQGSTPTNFDAWIDDSPTTNTRTGFELLPATSDLELSLEVATILLGALPSNLRFSLVDYDAAQTAADGLNGPQTTAVGFAIWKQVVALNEEAIAYVLDGVNNDVASVGDYLNRDQLMAVRAYIIAWARSSVVKRDRQRFWRKAFGRRTANSELVDPDVDLDLEQVGVQSGFSLQPLSASPSATSVSVIVADQVWDASIEFSFIHPVGFKKWMGVVEGSTTVAASGLLTGASDAEIGVISTWIKAMMDDGFVRRRALLHWTHGTCKTALQLPRDGGCLQYDLEPNIDGEQLGFEMNPDAVVEVASGVSESARDALWDDSEDASFLKPAHPSDTARYYAQWLLAVRTGNFARLLAGSRQLTALAVTEAGARGIGAWLSSWVENDLNKLNVFYWWRSACWPREDVTKTQTGSPTVTTGLSSCTAAPTEQEQTEQTAPFTSTDASLLFTDVRAYLVTEETCTPTGASFTRTQTTFTLRARVFTCTAVSTGLADDQDDGTTGFELKPPAQYAGERISLAATVVLWDSDSALSFRNPQGYERWLSLAVQLSGNSAGVATEIQGMASELNAAIASVCQDSANFDVLAAAKVDASCAQVTTSHVKRVASWANEQSGATWVTNTLLDRWRRGVAGGLDIEPYRDGVQTGLELTTGCEATLVSLTATECAAITTDEGTKYRVPRESLNLWDSTHVASFLSVGGYSPWDALAVAVESGDATRIQTAQTDLARVYGGSGAWETWMARVFQWLQRWKTNEHLKRDVLGHWLYAQCPTTPNRLAPPIAEPAPRTSTVSSCVETYTATPVSSLLDIQELASRPVEFFNAKVTEEAALVRPTKTVVVNEAWTKCEKLSATSFTMTFGTRQSSMEFQACNLLSVLATPVVDAAQVTHQDATFELNATVAISLEVAQELWNPRSSFSLLNSTSFFKNWYPAIDRSSALQTVQIDLNALVTSSSSSDVSVMQSYLKQWETSAAAAITVASLWVTTNAASVDVDVYQAGDQRGFELYRSTAYKGPANSLALPTLTQAKALWKTDSTYSIVRNDDAVDGAGRLTGFRAWAEMYEGVDYESEQLVAQYPLKNEVARPTSVAYVLDASQRALLLTAMTAATALTEAQVRGIARWLFNWASDDSLRDFVLLQWATGETFRGDSQLSLDLASHVERLYAFPVALGMRLDPFTAASSVLAGATRASLRKLWDVTTTGSVLDPASRIAWCLVNVTDASGDTRAPCAYLLDGYGVLLDSAFDEFVALVQSPTVRNSTIVQTAADRSALALSFLKQALGLTSDQLLAVAKWYRQVPDSSLFFHVYQLNGWSAAYAEVSEDPLELGFQLAFVLPWNTAVARNVSVQDLVPNVAYVGASRTEKTIGECSRSLSLLHTLWDASNPVSFLHPTGSTLWLSYVRGEINETKLVGSTSSTAKVIDDQQLTTDTVACVFQLVGHWLKSWSSHPSARLFVEQFWIASITQGSVSRAALLPSASNMAKAFPLDALTANNQKDTGVFKTAQWWVAAARVLLSVEESVAMIQPEEGFALWEPLLVACFSSDLRTGKCKAPETPSQYEARSARALQVLSRSLLDRIVLVSPALSNVSDDVLLTYTTSMVQHQVVPWLLTLLDHSVLEQYVTERVANGPSAFTDLAAVQFVNGSVTGANYIVHDSTGLLILDDTGTRSERFPREKFAFDATNGVVVQQSSSFLPGFGELLAFCSESGRDRQFAYDEEPTCSFGTDYTLSIRDARALWTAFGYDDTTEWSWPMVKSLEGGVPSPSPLPTTPRSALVLDAFLAQPFETVKECEALMEMAIEAYASDWSAQEKQEVCVDRTGSPGVGVKAVYLQLPALKDLHRKPVSFVRDLQVYLRYAATKFVYEPTTLGLSPRPPREKAALPPSLTYPIGGYFATLMVSQILFASNPSEAGESPKETPLWANATATERGASTFELAVPLEDDTALYRKSKSIVGCLLAADGSKLMNAWGEDVELNEVRVTDGSQFATAVLTGQTKNSAASIEFPPQKLYFYWGYARRVAQLTFDSNTTRFGVSLMRYVVNWTLPSRLPTGIVSSPATSVSPSLNVTFLYDDLPLLVQCSSSSDSASSVMDVDPRTGSVLHRRLVWQLTAQVGDRQVFDVWHGALAAGWLPMVWIQEEAGASATASTVMANLGPLTTETLTILGIAGGFCVVAVGSVVGYVSLRRARLARMQRFHSIVPDASVSSGDGLKEASEVVNGSTAAMQAMLDRTEGIQAVDDVGQEEIRTEATTRV</sequence>
<evidence type="ECO:0000256" key="1">
    <source>
        <dbReference type="ARBA" id="ARBA00004189"/>
    </source>
</evidence>
<keyword evidence="14" id="KW-0732">Signal</keyword>
<evidence type="ECO:0000256" key="7">
    <source>
        <dbReference type="ARBA" id="ARBA00023136"/>
    </source>
</evidence>
<evidence type="ECO:0000256" key="2">
    <source>
        <dbReference type="ARBA" id="ARBA00004651"/>
    </source>
</evidence>
<dbReference type="GO" id="GO:0005901">
    <property type="term" value="C:caveola"/>
    <property type="evidence" value="ECO:0007669"/>
    <property type="project" value="UniProtKB-SubCell"/>
</dbReference>
<proteinExistence type="inferred from homology"/>
<dbReference type="Pfam" id="PF01130">
    <property type="entry name" value="CD36"/>
    <property type="match status" value="1"/>
</dbReference>
<gene>
    <name evidence="15" type="ORF">V7S43_018612</name>
</gene>
<keyword evidence="8" id="KW-1015">Disulfide bond</keyword>
<feature type="transmembrane region" description="Helical" evidence="13">
    <location>
        <begin position="2528"/>
        <end position="2551"/>
    </location>
</feature>
<evidence type="ECO:0000313" key="16">
    <source>
        <dbReference type="Proteomes" id="UP001632037"/>
    </source>
</evidence>
<comment type="subcellular location">
    <subcellularLocation>
        <location evidence="2">Cell membrane</location>
        <topology evidence="2">Multi-pass membrane protein</topology>
    </subcellularLocation>
    <subcellularLocation>
        <location evidence="1">Membrane</location>
        <location evidence="1">Caveola</location>
        <topology evidence="1">Multi-pass membrane protein</topology>
    </subcellularLocation>
</comment>
<evidence type="ECO:0000256" key="5">
    <source>
        <dbReference type="ARBA" id="ARBA00022692"/>
    </source>
</evidence>
<keyword evidence="9" id="KW-0675">Receptor</keyword>
<protein>
    <recommendedName>
        <fullName evidence="11">Scavenger receptor class B member 1</fullName>
    </recommendedName>
    <alternativeName>
        <fullName evidence="12">SR-BI</fullName>
    </alternativeName>
</protein>
<keyword evidence="5 13" id="KW-0812">Transmembrane</keyword>
<dbReference type="InterPro" id="IPR002159">
    <property type="entry name" value="CD36_fam"/>
</dbReference>
<feature type="chain" id="PRO_5044807307" description="Scavenger receptor class B member 1" evidence="14">
    <location>
        <begin position="17"/>
        <end position="2620"/>
    </location>
</feature>
<keyword evidence="10" id="KW-0325">Glycoprotein</keyword>
<organism evidence="15 16">
    <name type="scientific">Phytophthora oleae</name>
    <dbReference type="NCBI Taxonomy" id="2107226"/>
    <lineage>
        <taxon>Eukaryota</taxon>
        <taxon>Sar</taxon>
        <taxon>Stramenopiles</taxon>
        <taxon>Oomycota</taxon>
        <taxon>Peronosporomycetes</taxon>
        <taxon>Peronosporales</taxon>
        <taxon>Peronosporaceae</taxon>
        <taxon>Phytophthora</taxon>
    </lineage>
</organism>
<keyword evidence="16" id="KW-1185">Reference proteome</keyword>
<comment type="caution">
    <text evidence="15">The sequence shown here is derived from an EMBL/GenBank/DDBJ whole genome shotgun (WGS) entry which is preliminary data.</text>
</comment>
<evidence type="ECO:0000256" key="11">
    <source>
        <dbReference type="ARBA" id="ARBA00040821"/>
    </source>
</evidence>
<evidence type="ECO:0000256" key="13">
    <source>
        <dbReference type="SAM" id="Phobius"/>
    </source>
</evidence>
<evidence type="ECO:0000256" key="14">
    <source>
        <dbReference type="SAM" id="SignalP"/>
    </source>
</evidence>
<evidence type="ECO:0000256" key="12">
    <source>
        <dbReference type="ARBA" id="ARBA00042244"/>
    </source>
</evidence>
<evidence type="ECO:0000256" key="8">
    <source>
        <dbReference type="ARBA" id="ARBA00023157"/>
    </source>
</evidence>
<dbReference type="PANTHER" id="PTHR11923:SF110">
    <property type="entry name" value="SCAVENGER RECEPTOR CLASS B MEMBER 1"/>
    <property type="match status" value="1"/>
</dbReference>
<dbReference type="EMBL" id="JBIMZQ010000079">
    <property type="protein sequence ID" value="KAL3656532.1"/>
    <property type="molecule type" value="Genomic_DNA"/>
</dbReference>
<evidence type="ECO:0000256" key="9">
    <source>
        <dbReference type="ARBA" id="ARBA00023170"/>
    </source>
</evidence>
<keyword evidence="6 13" id="KW-1133">Transmembrane helix</keyword>
<dbReference type="PANTHER" id="PTHR11923">
    <property type="entry name" value="SCAVENGER RECEPTOR CLASS B TYPE-1 SR-B1"/>
    <property type="match status" value="1"/>
</dbReference>
<reference evidence="15 16" key="1">
    <citation type="submission" date="2024-09" db="EMBL/GenBank/DDBJ databases">
        <title>Genome sequencing and assembly of Phytophthora oleae, isolate VK10A, causative agent of rot of olive drupes.</title>
        <authorList>
            <person name="Conti Taguali S."/>
            <person name="Riolo M."/>
            <person name="La Spada F."/>
            <person name="Cacciola S.O."/>
            <person name="Dionisio G."/>
        </authorList>
    </citation>
    <scope>NUCLEOTIDE SEQUENCE [LARGE SCALE GENOMIC DNA]</scope>
    <source>
        <strain evidence="15 16">VK10A</strain>
    </source>
</reference>